<evidence type="ECO:0000313" key="3">
    <source>
        <dbReference type="Proteomes" id="UP000509704"/>
    </source>
</evidence>
<dbReference type="KEGG" id="zmk:HG535_0B00360"/>
<dbReference type="RefSeq" id="XP_037142726.1">
    <property type="nucleotide sequence ID" value="XM_037286831.1"/>
</dbReference>
<feature type="region of interest" description="Disordered" evidence="1">
    <location>
        <begin position="84"/>
        <end position="108"/>
    </location>
</feature>
<proteinExistence type="predicted"/>
<keyword evidence="3" id="KW-1185">Reference proteome</keyword>
<accession>A0A7H9AX57</accession>
<sequence>MDAEESTGFSDFSGRFPFGCCLREKWKPRTEQAGCRDSNGAIWIGAGPRSAHGRRKREIKKRGLPQQDWNILESWDGEKAEVCNSPDLRPHGRPGCRTSRSSTSAVSGHPRFSDILSIFTCRTAEPQLSKTVTARGIVFSRSQGFGKSHVERCRVK</sequence>
<organism evidence="2 3">
    <name type="scientific">Zygotorulaspora mrakii</name>
    <name type="common">Zygosaccharomyces mrakii</name>
    <dbReference type="NCBI Taxonomy" id="42260"/>
    <lineage>
        <taxon>Eukaryota</taxon>
        <taxon>Fungi</taxon>
        <taxon>Dikarya</taxon>
        <taxon>Ascomycota</taxon>
        <taxon>Saccharomycotina</taxon>
        <taxon>Saccharomycetes</taxon>
        <taxon>Saccharomycetales</taxon>
        <taxon>Saccharomycetaceae</taxon>
        <taxon>Zygotorulaspora</taxon>
    </lineage>
</organism>
<dbReference type="AlphaFoldDB" id="A0A7H9AX57"/>
<protein>
    <submittedName>
        <fullName evidence="2">Uncharacterized protein</fullName>
    </submittedName>
</protein>
<dbReference type="Proteomes" id="UP000509704">
    <property type="component" value="Chromosome 2"/>
</dbReference>
<gene>
    <name evidence="2" type="ORF">HG535_0B00360</name>
</gene>
<evidence type="ECO:0000313" key="2">
    <source>
        <dbReference type="EMBL" id="QLG70998.1"/>
    </source>
</evidence>
<evidence type="ECO:0000256" key="1">
    <source>
        <dbReference type="SAM" id="MobiDB-lite"/>
    </source>
</evidence>
<reference evidence="2 3" key="1">
    <citation type="submission" date="2020-07" db="EMBL/GenBank/DDBJ databases">
        <title>The yeast mating-type switching endonuclease HO is a domesticated member of an unorthodox homing genetic element family.</title>
        <authorList>
            <person name="Coughlan A.Y."/>
            <person name="Lombardi L."/>
            <person name="Braun-Galleani S."/>
            <person name="Martos A.R."/>
            <person name="Galeote V."/>
            <person name="Bigey F."/>
            <person name="Dequin S."/>
            <person name="Byrne K.P."/>
            <person name="Wolfe K.H."/>
        </authorList>
    </citation>
    <scope>NUCLEOTIDE SEQUENCE [LARGE SCALE GENOMIC DNA]</scope>
    <source>
        <strain evidence="2 3">NRRL Y-6702</strain>
    </source>
</reference>
<dbReference type="GeneID" id="59234659"/>
<name>A0A7H9AX57_ZYGMR</name>
<dbReference type="EMBL" id="CP058605">
    <property type="protein sequence ID" value="QLG70998.1"/>
    <property type="molecule type" value="Genomic_DNA"/>
</dbReference>